<dbReference type="InterPro" id="IPR046235">
    <property type="entry name" value="DUF6268"/>
</dbReference>
<dbReference type="RefSeq" id="WP_341402478.1">
    <property type="nucleotide sequence ID" value="NZ_JBBUKT010000001.1"/>
</dbReference>
<dbReference type="Proteomes" id="UP001371305">
    <property type="component" value="Unassembled WGS sequence"/>
</dbReference>
<sequence length="309" mass="33574">MNVRRHLLALPFLTAAAFAGELAHTPVASAPSSGFDLSKLINAAEVKYVGSFDMDFENSVGAVDAQAFQASAFLSQPIHFAGDWQFIPQFSYEAMLLSTSGPIPSIILRDEDLHEIEFSLYFVHMNDTSPWIYGAWLNPSLASDFQGISGHDFFFDAAGAVGYKVNDHLVIGGGAGALNISGDTTFFAGPGFAWEPNDRTLVALYGPNFKATYDVTPKWRVGFEVRPNGGIWNIDTALGDANIDYSNFRAGLTSSHNITGDLWLSYGAGMTFGGEINVTTMEGTKPFQNQLDDLESGFYGFAGLELRTW</sequence>
<reference evidence="3 4" key="1">
    <citation type="submission" date="2024-04" db="EMBL/GenBank/DDBJ databases">
        <title>Luteolibacter sp. isolated from soil.</title>
        <authorList>
            <person name="An J."/>
        </authorList>
    </citation>
    <scope>NUCLEOTIDE SEQUENCE [LARGE SCALE GENOMIC DNA]</scope>
    <source>
        <strain evidence="3 4">Y139</strain>
    </source>
</reference>
<evidence type="ECO:0000256" key="1">
    <source>
        <dbReference type="SAM" id="SignalP"/>
    </source>
</evidence>
<organism evidence="3 4">
    <name type="scientific">Luteolibacter soli</name>
    <dbReference type="NCBI Taxonomy" id="3135280"/>
    <lineage>
        <taxon>Bacteria</taxon>
        <taxon>Pseudomonadati</taxon>
        <taxon>Verrucomicrobiota</taxon>
        <taxon>Verrucomicrobiia</taxon>
        <taxon>Verrucomicrobiales</taxon>
        <taxon>Verrucomicrobiaceae</taxon>
        <taxon>Luteolibacter</taxon>
    </lineage>
</organism>
<feature type="domain" description="DUF6268" evidence="2">
    <location>
        <begin position="113"/>
        <end position="305"/>
    </location>
</feature>
<accession>A0ABU9AN13</accession>
<feature type="chain" id="PRO_5046672100" evidence="1">
    <location>
        <begin position="20"/>
        <end position="309"/>
    </location>
</feature>
<gene>
    <name evidence="3" type="ORF">WKV53_01155</name>
</gene>
<keyword evidence="4" id="KW-1185">Reference proteome</keyword>
<evidence type="ECO:0000313" key="4">
    <source>
        <dbReference type="Proteomes" id="UP001371305"/>
    </source>
</evidence>
<protein>
    <submittedName>
        <fullName evidence="3">DUF6268 family outer membrane beta-barrel protein</fullName>
    </submittedName>
</protein>
<comment type="caution">
    <text evidence="3">The sequence shown here is derived from an EMBL/GenBank/DDBJ whole genome shotgun (WGS) entry which is preliminary data.</text>
</comment>
<dbReference type="EMBL" id="JBBUKT010000001">
    <property type="protein sequence ID" value="MEK7949079.1"/>
    <property type="molecule type" value="Genomic_DNA"/>
</dbReference>
<feature type="signal peptide" evidence="1">
    <location>
        <begin position="1"/>
        <end position="19"/>
    </location>
</feature>
<keyword evidence="1" id="KW-0732">Signal</keyword>
<proteinExistence type="predicted"/>
<evidence type="ECO:0000313" key="3">
    <source>
        <dbReference type="EMBL" id="MEK7949079.1"/>
    </source>
</evidence>
<name>A0ABU9AN13_9BACT</name>
<dbReference type="Pfam" id="PF19783">
    <property type="entry name" value="DUF6268"/>
    <property type="match status" value="1"/>
</dbReference>
<evidence type="ECO:0000259" key="2">
    <source>
        <dbReference type="Pfam" id="PF19783"/>
    </source>
</evidence>